<evidence type="ECO:0000313" key="5">
    <source>
        <dbReference type="Proteomes" id="UP000247389"/>
    </source>
</evidence>
<dbReference type="EMBL" id="FNEH01000031">
    <property type="protein sequence ID" value="SDJ16630.1"/>
    <property type="molecule type" value="Genomic_DNA"/>
</dbReference>
<gene>
    <name evidence="3" type="ORF">C7954_10663</name>
    <name evidence="1" type="ORF">C8C78_1931</name>
    <name evidence="2" type="ORF">SAMN04515654_13123</name>
</gene>
<dbReference type="Proteomes" id="UP000247389">
    <property type="component" value="Unassembled WGS sequence"/>
</dbReference>
<dbReference type="RefSeq" id="WP_073159372.1">
    <property type="nucleotide sequence ID" value="NZ_FNEH01000031.1"/>
</dbReference>
<evidence type="ECO:0000313" key="4">
    <source>
        <dbReference type="Proteomes" id="UP000198945"/>
    </source>
</evidence>
<dbReference type="EMBL" id="SOEF01000006">
    <property type="protein sequence ID" value="TDX46420.1"/>
    <property type="molecule type" value="Genomic_DNA"/>
</dbReference>
<organism evidence="3 6">
    <name type="scientific">Halanaerobium congolense</name>
    <dbReference type="NCBI Taxonomy" id="54121"/>
    <lineage>
        <taxon>Bacteria</taxon>
        <taxon>Bacillati</taxon>
        <taxon>Bacillota</taxon>
        <taxon>Clostridia</taxon>
        <taxon>Halanaerobiales</taxon>
        <taxon>Halanaerobiaceae</taxon>
        <taxon>Halanaerobium</taxon>
    </lineage>
</organism>
<accession>A0A1M7MX58</accession>
<reference evidence="3 6" key="2">
    <citation type="submission" date="2019-03" db="EMBL/GenBank/DDBJ databases">
        <title>Subsurface microbial communities from deep shales in Ohio and West Virginia, USA.</title>
        <authorList>
            <person name="Wrighton K."/>
        </authorList>
    </citation>
    <scope>NUCLEOTIDE SEQUENCE [LARGE SCALE GENOMIC DNA]</scope>
    <source>
        <strain evidence="3 6">DSMZ 11287</strain>
        <strain evidence="1 5">MSL28</strain>
    </source>
</reference>
<evidence type="ECO:0000313" key="3">
    <source>
        <dbReference type="EMBL" id="TDX46420.1"/>
    </source>
</evidence>
<dbReference type="Proteomes" id="UP000295472">
    <property type="component" value="Unassembled WGS sequence"/>
</dbReference>
<protein>
    <submittedName>
        <fullName evidence="3">Uncharacterized protein</fullName>
    </submittedName>
</protein>
<dbReference type="AlphaFoldDB" id="A0A1M7MX58"/>
<dbReference type="GeneID" id="57012135"/>
<name>A0A1M7MX58_9FIRM</name>
<evidence type="ECO:0000313" key="2">
    <source>
        <dbReference type="EMBL" id="SDJ16630.1"/>
    </source>
</evidence>
<proteinExistence type="predicted"/>
<dbReference type="Proteomes" id="UP000198945">
    <property type="component" value="Unassembled WGS sequence"/>
</dbReference>
<sequence length="87" mass="9975">MKKYALTLIVLLAAIFILNTTIYAEAVVEIFDEWTVYQDEDSTTGQMNVSIHQMTDYATPLYMSFYQGERTIAIVLRDLDKTADTLK</sequence>
<evidence type="ECO:0000313" key="6">
    <source>
        <dbReference type="Proteomes" id="UP000295472"/>
    </source>
</evidence>
<dbReference type="EMBL" id="QICM01000093">
    <property type="protein sequence ID" value="PXV58850.1"/>
    <property type="molecule type" value="Genomic_DNA"/>
</dbReference>
<evidence type="ECO:0000313" key="1">
    <source>
        <dbReference type="EMBL" id="PXV58850.1"/>
    </source>
</evidence>
<reference evidence="2 4" key="1">
    <citation type="submission" date="2016-10" db="EMBL/GenBank/DDBJ databases">
        <authorList>
            <person name="de Groot N.N."/>
        </authorList>
    </citation>
    <scope>NUCLEOTIDE SEQUENCE [LARGE SCALE GENOMIC DNA]</scope>
    <source>
        <strain evidence="2 4">WG7</strain>
    </source>
</reference>